<dbReference type="Pfam" id="PF02574">
    <property type="entry name" value="S-methyl_trans"/>
    <property type="match status" value="1"/>
</dbReference>
<dbReference type="PANTHER" id="PTHR46015">
    <property type="entry name" value="ZGC:172121"/>
    <property type="match status" value="1"/>
</dbReference>
<evidence type="ECO:0000256" key="5">
    <source>
        <dbReference type="PIRSR" id="PIRSR037505-2"/>
    </source>
</evidence>
<dbReference type="PROSITE" id="PS50970">
    <property type="entry name" value="HCY"/>
    <property type="match status" value="1"/>
</dbReference>
<proteinExistence type="predicted"/>
<keyword evidence="1 6" id="KW-0489">Methyltransferase</keyword>
<keyword evidence="2 6" id="KW-0808">Transferase</keyword>
<comment type="caution">
    <text evidence="8">The sequence shown here is derived from an EMBL/GenBank/DDBJ whole genome shotgun (WGS) entry which is preliminary data.</text>
</comment>
<evidence type="ECO:0000256" key="1">
    <source>
        <dbReference type="ARBA" id="ARBA00022603"/>
    </source>
</evidence>
<feature type="binding site" evidence="5 6">
    <location>
        <position position="290"/>
    </location>
    <ligand>
        <name>Zn(2+)</name>
        <dbReference type="ChEBI" id="CHEBI:29105"/>
    </ligand>
</feature>
<dbReference type="OrthoDB" id="261426at2759"/>
<keyword evidence="4 5" id="KW-0862">Zinc</keyword>
<feature type="binding site" evidence="5 6">
    <location>
        <position position="221"/>
    </location>
    <ligand>
        <name>Zn(2+)</name>
        <dbReference type="ChEBI" id="CHEBI:29105"/>
    </ligand>
</feature>
<evidence type="ECO:0000256" key="4">
    <source>
        <dbReference type="ARBA" id="ARBA00022833"/>
    </source>
</evidence>
<feature type="binding site" evidence="5 6">
    <location>
        <position position="291"/>
    </location>
    <ligand>
        <name>Zn(2+)</name>
        <dbReference type="ChEBI" id="CHEBI:29105"/>
    </ligand>
</feature>
<keyword evidence="3 5" id="KW-0479">Metal-binding</keyword>
<dbReference type="Proteomes" id="UP001061958">
    <property type="component" value="Unassembled WGS sequence"/>
</dbReference>
<evidence type="ECO:0000256" key="3">
    <source>
        <dbReference type="ARBA" id="ARBA00022723"/>
    </source>
</evidence>
<reference evidence="8" key="2">
    <citation type="submission" date="2022-01" db="EMBL/GenBank/DDBJ databases">
        <authorList>
            <person name="Hirooka S."/>
            <person name="Miyagishima S.Y."/>
        </authorList>
    </citation>
    <scope>NUCLEOTIDE SEQUENCE</scope>
    <source>
        <strain evidence="8">NBRC 102759</strain>
    </source>
</reference>
<gene>
    <name evidence="8" type="ORF">GpartN1_g1891.t1</name>
</gene>
<evidence type="ECO:0000256" key="6">
    <source>
        <dbReference type="PROSITE-ProRule" id="PRU00333"/>
    </source>
</evidence>
<evidence type="ECO:0000313" key="8">
    <source>
        <dbReference type="EMBL" id="GJQ10100.1"/>
    </source>
</evidence>
<sequence>MRMAPKLLLDGGLATELEGKGCDLSIGKLWSARILDESPELIEQIHLSYLQAGANIITSSSYQASLDGFLEAGYSSAGAKELMIRSLQLCKRARLSFQNLCPSATECYIAASCGPYGAYLADGSEYRGRYGVSKQQLESFHSSRLEVLVAEEPDFIAFETIPDMEEVQTVIQLMNRKYPHIPFWISMQCRNEKEMACGTPIETVVPLLLGTNQCFALGVNCVPPQYLSSLVSIIRNQLLRFSLSTYIIAYPNSGEVYDSLEKDWKQTNRTHMLDWAECVLACGADIVGGCCRTTPLHIQLLKDRIRALTTSS</sequence>
<protein>
    <recommendedName>
        <fullName evidence="7">Hcy-binding domain-containing protein</fullName>
    </recommendedName>
</protein>
<name>A0A9C7PTD7_9RHOD</name>
<dbReference type="InterPro" id="IPR051486">
    <property type="entry name" value="Hcy_S-methyltransferase"/>
</dbReference>
<keyword evidence="9" id="KW-1185">Reference proteome</keyword>
<evidence type="ECO:0000259" key="7">
    <source>
        <dbReference type="PROSITE" id="PS50970"/>
    </source>
</evidence>
<comment type="cofactor">
    <cofactor evidence="5">
        <name>Zn(2+)</name>
        <dbReference type="ChEBI" id="CHEBI:29105"/>
    </cofactor>
    <text evidence="5">Binds 1 zinc ion per subunit.</text>
</comment>
<dbReference type="GO" id="GO:0008270">
    <property type="term" value="F:zinc ion binding"/>
    <property type="evidence" value="ECO:0007669"/>
    <property type="project" value="InterPro"/>
</dbReference>
<dbReference type="NCBIfam" id="NF007020">
    <property type="entry name" value="PRK09485.1"/>
    <property type="match status" value="1"/>
</dbReference>
<dbReference type="PANTHER" id="PTHR46015:SF1">
    <property type="entry name" value="HOMOCYSTEINE S-METHYLTRANSFERASE-LIKE ISOFORM 1"/>
    <property type="match status" value="1"/>
</dbReference>
<reference evidence="8" key="1">
    <citation type="journal article" date="2022" name="Proc. Natl. Acad. Sci. U.S.A.">
        <title>Life cycle and functional genomics of the unicellular red alga Galdieria for elucidating algal and plant evolution and industrial use.</title>
        <authorList>
            <person name="Hirooka S."/>
            <person name="Itabashi T."/>
            <person name="Ichinose T.M."/>
            <person name="Onuma R."/>
            <person name="Fujiwara T."/>
            <person name="Yamashita S."/>
            <person name="Jong L.W."/>
            <person name="Tomita R."/>
            <person name="Iwane A.H."/>
            <person name="Miyagishima S.Y."/>
        </authorList>
    </citation>
    <scope>NUCLEOTIDE SEQUENCE</scope>
    <source>
        <strain evidence="8">NBRC 102759</strain>
    </source>
</reference>
<evidence type="ECO:0000256" key="2">
    <source>
        <dbReference type="ARBA" id="ARBA00022679"/>
    </source>
</evidence>
<accession>A0A9C7PTD7</accession>
<dbReference type="InterPro" id="IPR017226">
    <property type="entry name" value="BHMT-like"/>
</dbReference>
<dbReference type="EMBL" id="BQMJ01000013">
    <property type="protein sequence ID" value="GJQ10100.1"/>
    <property type="molecule type" value="Genomic_DNA"/>
</dbReference>
<dbReference type="GO" id="GO:0008898">
    <property type="term" value="F:S-adenosylmethionine-homocysteine S-methyltransferase activity"/>
    <property type="evidence" value="ECO:0007669"/>
    <property type="project" value="TreeGrafter"/>
</dbReference>
<dbReference type="InterPro" id="IPR003726">
    <property type="entry name" value="HCY_dom"/>
</dbReference>
<dbReference type="AlphaFoldDB" id="A0A9C7PTD7"/>
<dbReference type="GO" id="GO:0032259">
    <property type="term" value="P:methylation"/>
    <property type="evidence" value="ECO:0007669"/>
    <property type="project" value="UniProtKB-KW"/>
</dbReference>
<dbReference type="PIRSF" id="PIRSF037505">
    <property type="entry name" value="Betaine_HMT"/>
    <property type="match status" value="1"/>
</dbReference>
<feature type="domain" description="Hcy-binding" evidence="7">
    <location>
        <begin position="1"/>
        <end position="305"/>
    </location>
</feature>
<dbReference type="Gene3D" id="3.20.20.330">
    <property type="entry name" value="Homocysteine-binding-like domain"/>
    <property type="match status" value="1"/>
</dbReference>
<dbReference type="GO" id="GO:0009086">
    <property type="term" value="P:methionine biosynthetic process"/>
    <property type="evidence" value="ECO:0007669"/>
    <property type="project" value="InterPro"/>
</dbReference>
<organism evidence="8 9">
    <name type="scientific">Galdieria partita</name>
    <dbReference type="NCBI Taxonomy" id="83374"/>
    <lineage>
        <taxon>Eukaryota</taxon>
        <taxon>Rhodophyta</taxon>
        <taxon>Bangiophyceae</taxon>
        <taxon>Galdieriales</taxon>
        <taxon>Galdieriaceae</taxon>
        <taxon>Galdieria</taxon>
    </lineage>
</organism>
<dbReference type="SUPFAM" id="SSF82282">
    <property type="entry name" value="Homocysteine S-methyltransferase"/>
    <property type="match status" value="1"/>
</dbReference>
<evidence type="ECO:0000313" key="9">
    <source>
        <dbReference type="Proteomes" id="UP001061958"/>
    </source>
</evidence>
<dbReference type="GO" id="GO:0033528">
    <property type="term" value="P:S-methylmethionine cycle"/>
    <property type="evidence" value="ECO:0007669"/>
    <property type="project" value="TreeGrafter"/>
</dbReference>
<dbReference type="InterPro" id="IPR036589">
    <property type="entry name" value="HCY_dom_sf"/>
</dbReference>